<organism evidence="2 3">
    <name type="scientific">Kineococcus gynurae</name>
    <dbReference type="NCBI Taxonomy" id="452979"/>
    <lineage>
        <taxon>Bacteria</taxon>
        <taxon>Bacillati</taxon>
        <taxon>Actinomycetota</taxon>
        <taxon>Actinomycetes</taxon>
        <taxon>Kineosporiales</taxon>
        <taxon>Kineosporiaceae</taxon>
        <taxon>Kineococcus</taxon>
    </lineage>
</organism>
<gene>
    <name evidence="2" type="ORF">ACFFVI_16515</name>
</gene>
<dbReference type="RefSeq" id="WP_380136770.1">
    <property type="nucleotide sequence ID" value="NZ_JBHLUI010000008.1"/>
</dbReference>
<dbReference type="InterPro" id="IPR041657">
    <property type="entry name" value="HTH_17"/>
</dbReference>
<dbReference type="Proteomes" id="UP001589748">
    <property type="component" value="Unassembled WGS sequence"/>
</dbReference>
<feature type="domain" description="Helix-turn-helix" evidence="1">
    <location>
        <begin position="8"/>
        <end position="60"/>
    </location>
</feature>
<dbReference type="SUPFAM" id="SSF46955">
    <property type="entry name" value="Putative DNA-binding domain"/>
    <property type="match status" value="1"/>
</dbReference>
<sequence>MPTDPELITSPEVAHLLGKSMRTVQRMADAGELPVAQKLPGPNGARLFRRVEIEALVAAGRTEQVA</sequence>
<accession>A0ABV5LWV6</accession>
<protein>
    <submittedName>
        <fullName evidence="2">Helix-turn-helix transcriptional regulator</fullName>
    </submittedName>
</protein>
<dbReference type="InterPro" id="IPR009061">
    <property type="entry name" value="DNA-bd_dom_put_sf"/>
</dbReference>
<dbReference type="Pfam" id="PF12728">
    <property type="entry name" value="HTH_17"/>
    <property type="match status" value="1"/>
</dbReference>
<evidence type="ECO:0000259" key="1">
    <source>
        <dbReference type="Pfam" id="PF12728"/>
    </source>
</evidence>
<reference evidence="2 3" key="1">
    <citation type="submission" date="2024-09" db="EMBL/GenBank/DDBJ databases">
        <authorList>
            <person name="Sun Q."/>
            <person name="Mori K."/>
        </authorList>
    </citation>
    <scope>NUCLEOTIDE SEQUENCE [LARGE SCALE GENOMIC DNA]</scope>
    <source>
        <strain evidence="2 3">TISTR 1856</strain>
    </source>
</reference>
<keyword evidence="3" id="KW-1185">Reference proteome</keyword>
<evidence type="ECO:0000313" key="2">
    <source>
        <dbReference type="EMBL" id="MFB9378567.1"/>
    </source>
</evidence>
<proteinExistence type="predicted"/>
<name>A0ABV5LWV6_9ACTN</name>
<evidence type="ECO:0000313" key="3">
    <source>
        <dbReference type="Proteomes" id="UP001589748"/>
    </source>
</evidence>
<comment type="caution">
    <text evidence="2">The sequence shown here is derived from an EMBL/GenBank/DDBJ whole genome shotgun (WGS) entry which is preliminary data.</text>
</comment>
<dbReference type="EMBL" id="JBHMDM010000007">
    <property type="protein sequence ID" value="MFB9378567.1"/>
    <property type="molecule type" value="Genomic_DNA"/>
</dbReference>